<dbReference type="RefSeq" id="WP_191766952.1">
    <property type="nucleotide sequence ID" value="NZ_JACSPM010000005.1"/>
</dbReference>
<evidence type="ECO:0000256" key="2">
    <source>
        <dbReference type="SAM" id="Phobius"/>
    </source>
</evidence>
<keyword evidence="2" id="KW-1133">Transmembrane helix</keyword>
<protein>
    <submittedName>
        <fullName evidence="3">Uncharacterized protein</fullName>
    </submittedName>
</protein>
<gene>
    <name evidence="3" type="ORF">H9622_13545</name>
</gene>
<organism evidence="3 4">
    <name type="scientific">Microbacterium gallinarum</name>
    <dbReference type="NCBI Taxonomy" id="2762209"/>
    <lineage>
        <taxon>Bacteria</taxon>
        <taxon>Bacillati</taxon>
        <taxon>Actinomycetota</taxon>
        <taxon>Actinomycetes</taxon>
        <taxon>Micrococcales</taxon>
        <taxon>Microbacteriaceae</taxon>
        <taxon>Microbacterium</taxon>
    </lineage>
</organism>
<reference evidence="3 4" key="1">
    <citation type="submission" date="2020-08" db="EMBL/GenBank/DDBJ databases">
        <title>A Genomic Blueprint of the Chicken Gut Microbiome.</title>
        <authorList>
            <person name="Gilroy R."/>
            <person name="Ravi A."/>
            <person name="Getino M."/>
            <person name="Pursley I."/>
            <person name="Horton D.L."/>
            <person name="Alikhan N.-F."/>
            <person name="Baker D."/>
            <person name="Gharbi K."/>
            <person name="Hall N."/>
            <person name="Watson M."/>
            <person name="Adriaenssens E.M."/>
            <person name="Foster-Nyarko E."/>
            <person name="Jarju S."/>
            <person name="Secka A."/>
            <person name="Antonio M."/>
            <person name="Oren A."/>
            <person name="Chaudhuri R."/>
            <person name="La Ragione R.M."/>
            <person name="Hildebrand F."/>
            <person name="Pallen M.J."/>
        </authorList>
    </citation>
    <scope>NUCLEOTIDE SEQUENCE [LARGE SCALE GENOMIC DNA]</scope>
    <source>
        <strain evidence="3 4">Sa1CUA4</strain>
    </source>
</reference>
<dbReference type="EMBL" id="JACSPM010000005">
    <property type="protein sequence ID" value="MBD8024606.1"/>
    <property type="molecule type" value="Genomic_DNA"/>
</dbReference>
<dbReference type="Proteomes" id="UP000602532">
    <property type="component" value="Unassembled WGS sequence"/>
</dbReference>
<keyword evidence="4" id="KW-1185">Reference proteome</keyword>
<accession>A0ABR8X734</accession>
<evidence type="ECO:0000256" key="1">
    <source>
        <dbReference type="SAM" id="MobiDB-lite"/>
    </source>
</evidence>
<keyword evidence="2" id="KW-0472">Membrane</keyword>
<name>A0ABR8X734_9MICO</name>
<feature type="transmembrane region" description="Helical" evidence="2">
    <location>
        <begin position="231"/>
        <end position="250"/>
    </location>
</feature>
<sequence length="450" mass="48916">MTLRSPENNLLRRLEGNPGDVRRYGQDLVDAGAVMRRTATQLKRISEGTRQIAESVDAVREVAGETYPDLEKAATRYERTGAVLKTYAVELDTAQTGIHPLIPQIEDAHRDLATARTEEADADRLVRDHRYEMPWEDDVSDSQKQAALDAQTSAETARENAESRLASLWGTFDRKFSTWSDAYDDAVDGIEDAFDAADNNDAWGEDLLPVLGWIAVGLAVVAIFVTGPIALAIAAIGAVIALVMVAINVLKYAKGRGNWLDLTLSIIGVIPFARPLITGARGGIAALRGVSATFSAGRGIMRASVRSTFPRFGYAPMSGGPFSRLAGLGNNAWAGTRNAYYAVRSGMRSSALLSRFSMRDFFIDRPVMNLWRGGHNPVTSFSNFLLRNGSRVGDDAVAWANSAEVASFAPSQFAQTASVFESSVTWIVNSDFMATQNSERYSGWRASLVS</sequence>
<comment type="caution">
    <text evidence="3">The sequence shown here is derived from an EMBL/GenBank/DDBJ whole genome shotgun (WGS) entry which is preliminary data.</text>
</comment>
<feature type="transmembrane region" description="Helical" evidence="2">
    <location>
        <begin position="207"/>
        <end position="225"/>
    </location>
</feature>
<proteinExistence type="predicted"/>
<evidence type="ECO:0000313" key="3">
    <source>
        <dbReference type="EMBL" id="MBD8024606.1"/>
    </source>
</evidence>
<evidence type="ECO:0000313" key="4">
    <source>
        <dbReference type="Proteomes" id="UP000602532"/>
    </source>
</evidence>
<feature type="region of interest" description="Disordered" evidence="1">
    <location>
        <begin position="136"/>
        <end position="156"/>
    </location>
</feature>
<keyword evidence="2" id="KW-0812">Transmembrane</keyword>
<feature type="compositionally biased region" description="Polar residues" evidence="1">
    <location>
        <begin position="142"/>
        <end position="155"/>
    </location>
</feature>